<dbReference type="EMBL" id="BTFW01000001">
    <property type="protein sequence ID" value="GMM59527.1"/>
    <property type="molecule type" value="Genomic_DNA"/>
</dbReference>
<dbReference type="InterPro" id="IPR037401">
    <property type="entry name" value="SnoaL-like"/>
</dbReference>
<accession>A0ABQ6P3U7</accession>
<dbReference type="Pfam" id="PF13577">
    <property type="entry name" value="SnoaL_4"/>
    <property type="match status" value="1"/>
</dbReference>
<name>A0ABQ6P3U7_9SPHN</name>
<reference evidence="2 3" key="1">
    <citation type="submission" date="2023-06" db="EMBL/GenBank/DDBJ databases">
        <title>Draft genome sequence of Novosphingobium sp. strain IK01.</title>
        <authorList>
            <person name="Hatamoto M."/>
            <person name="Ikarashi T."/>
            <person name="Yamaguchi T."/>
        </authorList>
    </citation>
    <scope>NUCLEOTIDE SEQUENCE [LARGE SCALE GENOMIC DNA]</scope>
    <source>
        <strain evidence="2 3">IK01</strain>
    </source>
</reference>
<dbReference type="SUPFAM" id="SSF54427">
    <property type="entry name" value="NTF2-like"/>
    <property type="match status" value="1"/>
</dbReference>
<dbReference type="CDD" id="cd00531">
    <property type="entry name" value="NTF2_like"/>
    <property type="match status" value="1"/>
</dbReference>
<dbReference type="RefSeq" id="WP_317973382.1">
    <property type="nucleotide sequence ID" value="NZ_BTFW01000001.1"/>
</dbReference>
<comment type="caution">
    <text evidence="2">The sequence shown here is derived from an EMBL/GenBank/DDBJ whole genome shotgun (WGS) entry which is preliminary data.</text>
</comment>
<protein>
    <submittedName>
        <fullName evidence="2">Nuclear transport factor 2 family protein</fullName>
    </submittedName>
</protein>
<gene>
    <name evidence="2" type="ORF">NUTIK01_03040</name>
</gene>
<evidence type="ECO:0000259" key="1">
    <source>
        <dbReference type="Pfam" id="PF13577"/>
    </source>
</evidence>
<dbReference type="Gene3D" id="3.10.450.50">
    <property type="match status" value="1"/>
</dbReference>
<evidence type="ECO:0000313" key="2">
    <source>
        <dbReference type="EMBL" id="GMM59527.1"/>
    </source>
</evidence>
<keyword evidence="3" id="KW-1185">Reference proteome</keyword>
<dbReference type="Proteomes" id="UP001187221">
    <property type="component" value="Unassembled WGS sequence"/>
</dbReference>
<dbReference type="InterPro" id="IPR032710">
    <property type="entry name" value="NTF2-like_dom_sf"/>
</dbReference>
<feature type="domain" description="SnoaL-like" evidence="1">
    <location>
        <begin position="17"/>
        <end position="149"/>
    </location>
</feature>
<proteinExistence type="predicted"/>
<sequence>MMNAPSGLAALEARIARLEAERVIRQVVTTYFRLCDTLGPQTDWTAMEALFTREATWEGRGRYRKAFGRHEGRSAIMAMLRSYADPAHFVLNAHYLTGEIITVHEGPGAGASARWMMLQVSTYRDGRSDLRSAAIDVEMAQENGQWRIACFVTENIFSRDVGPWNDEAPISVPDPSMEKSA</sequence>
<organism evidence="2 3">
    <name type="scientific">Novosphingobium pituita</name>
    <dbReference type="NCBI Taxonomy" id="3056842"/>
    <lineage>
        <taxon>Bacteria</taxon>
        <taxon>Pseudomonadati</taxon>
        <taxon>Pseudomonadota</taxon>
        <taxon>Alphaproteobacteria</taxon>
        <taxon>Sphingomonadales</taxon>
        <taxon>Sphingomonadaceae</taxon>
        <taxon>Novosphingobium</taxon>
    </lineage>
</organism>
<evidence type="ECO:0000313" key="3">
    <source>
        <dbReference type="Proteomes" id="UP001187221"/>
    </source>
</evidence>